<protein>
    <recommendedName>
        <fullName evidence="4">Secreted protein</fullName>
    </recommendedName>
</protein>
<dbReference type="Proteomes" id="UP000007076">
    <property type="component" value="Chromosome"/>
</dbReference>
<keyword evidence="1" id="KW-0732">Signal</keyword>
<organism evidence="2 3">
    <name type="scientific">Kitasatospora setae (strain ATCC 33774 / DSM 43861 / JCM 3304 / KCC A-0304 / NBRC 14216 / KM-6054)</name>
    <name type="common">Streptomyces setae</name>
    <dbReference type="NCBI Taxonomy" id="452652"/>
    <lineage>
        <taxon>Bacteria</taxon>
        <taxon>Bacillati</taxon>
        <taxon>Actinomycetota</taxon>
        <taxon>Actinomycetes</taxon>
        <taxon>Kitasatosporales</taxon>
        <taxon>Streptomycetaceae</taxon>
        <taxon>Kitasatospora</taxon>
    </lineage>
</organism>
<evidence type="ECO:0000256" key="1">
    <source>
        <dbReference type="SAM" id="SignalP"/>
    </source>
</evidence>
<dbReference type="AlphaFoldDB" id="E4N3F7"/>
<name>E4N3F7_KITSK</name>
<dbReference type="HOGENOM" id="CLU_1413505_0_0_11"/>
<evidence type="ECO:0008006" key="4">
    <source>
        <dbReference type="Google" id="ProtNLM"/>
    </source>
</evidence>
<evidence type="ECO:0000313" key="3">
    <source>
        <dbReference type="Proteomes" id="UP000007076"/>
    </source>
</evidence>
<dbReference type="STRING" id="452652.KSE_69330"/>
<gene>
    <name evidence="2" type="ordered locus">KSE_69330</name>
</gene>
<accession>E4N3F7</accession>
<dbReference type="KEGG" id="ksk:KSE_69330"/>
<evidence type="ECO:0000313" key="2">
    <source>
        <dbReference type="EMBL" id="BAJ32691.1"/>
    </source>
</evidence>
<proteinExistence type="predicted"/>
<dbReference type="eggNOG" id="ENOG5032MYE">
    <property type="taxonomic scope" value="Bacteria"/>
</dbReference>
<reference evidence="2 3" key="1">
    <citation type="journal article" date="2010" name="DNA Res.">
        <title>Genome sequence of Kitasatospora setae NBRC 14216T: an evolutionary snapshot of the family Streptomycetaceae.</title>
        <authorList>
            <person name="Ichikawa N."/>
            <person name="Oguchi A."/>
            <person name="Ikeda H."/>
            <person name="Ishikawa J."/>
            <person name="Kitani S."/>
            <person name="Watanabe Y."/>
            <person name="Nakamura S."/>
            <person name="Katano Y."/>
            <person name="Kishi E."/>
            <person name="Sasagawa M."/>
            <person name="Ankai A."/>
            <person name="Fukui S."/>
            <person name="Hashimoto Y."/>
            <person name="Kamata S."/>
            <person name="Otoguro M."/>
            <person name="Tanikawa S."/>
            <person name="Nihira T."/>
            <person name="Horinouchi S."/>
            <person name="Ohnishi Y."/>
            <person name="Hayakawa M."/>
            <person name="Kuzuyama T."/>
            <person name="Arisawa A."/>
            <person name="Nomoto F."/>
            <person name="Miura H."/>
            <person name="Takahashi Y."/>
            <person name="Fujita N."/>
        </authorList>
    </citation>
    <scope>NUCLEOTIDE SEQUENCE [LARGE SCALE GENOMIC DNA]</scope>
    <source>
        <strain evidence="3">ATCC 33774 / DSM 43861 / JCM 3304 / KCC A-0304 / NBRC 14216 / KM-6054</strain>
    </source>
</reference>
<dbReference type="PATRIC" id="fig|452652.3.peg.6961"/>
<dbReference type="EMBL" id="AP010968">
    <property type="protein sequence ID" value="BAJ32691.1"/>
    <property type="molecule type" value="Genomic_DNA"/>
</dbReference>
<sequence>MSDADERHDVPMITSRLRSGLAAALTALGTLAFVAAPATATPLPQKAVASSRTIAEPHCGGEWVDYRDSSETRRMKSWLCLYDSGDGKVYPTLWTECGWWKIIGWAAPPNGCRIWEPSYYEITFPDGSKTKDATFPGASGSDKAATNGGSYACQSGPWKLWSYYGVEMKDVLGNWGSAVSATHEVTIDVSCP</sequence>
<feature type="signal peptide" evidence="1">
    <location>
        <begin position="1"/>
        <end position="40"/>
    </location>
</feature>
<keyword evidence="3" id="KW-1185">Reference proteome</keyword>
<feature type="chain" id="PRO_5003184905" description="Secreted protein" evidence="1">
    <location>
        <begin position="41"/>
        <end position="192"/>
    </location>
</feature>